<organism evidence="9 10">
    <name type="scientific">Candidatus Gottesmanbacteria bacterium GW2011_GWA2_42_18</name>
    <dbReference type="NCBI Taxonomy" id="1618442"/>
    <lineage>
        <taxon>Bacteria</taxon>
        <taxon>Candidatus Gottesmaniibacteriota</taxon>
    </lineage>
</organism>
<feature type="domain" description="DNA polymerase III delta subunit-like C-terminal" evidence="8">
    <location>
        <begin position="117"/>
        <end position="212"/>
    </location>
</feature>
<comment type="similarity">
    <text evidence="6">Belongs to the DNA polymerase HolA subunit family.</text>
</comment>
<dbReference type="Gene3D" id="1.20.272.10">
    <property type="match status" value="1"/>
</dbReference>
<evidence type="ECO:0000313" key="9">
    <source>
        <dbReference type="EMBL" id="KKS47248.1"/>
    </source>
</evidence>
<dbReference type="AlphaFoldDB" id="A0A0G1CC84"/>
<dbReference type="Gene3D" id="3.40.50.300">
    <property type="entry name" value="P-loop containing nucleotide triphosphate hydrolases"/>
    <property type="match status" value="1"/>
</dbReference>
<keyword evidence="4" id="KW-0235">DNA replication</keyword>
<dbReference type="PANTHER" id="PTHR34388">
    <property type="entry name" value="DNA POLYMERASE III SUBUNIT DELTA"/>
    <property type="match status" value="1"/>
</dbReference>
<dbReference type="GO" id="GO:0006261">
    <property type="term" value="P:DNA-templated DNA replication"/>
    <property type="evidence" value="ECO:0007669"/>
    <property type="project" value="TreeGrafter"/>
</dbReference>
<keyword evidence="5" id="KW-0239">DNA-directed DNA polymerase</keyword>
<evidence type="ECO:0000313" key="10">
    <source>
        <dbReference type="Proteomes" id="UP000034320"/>
    </source>
</evidence>
<dbReference type="Pfam" id="PF21694">
    <property type="entry name" value="DNA_pol3_delta_C"/>
    <property type="match status" value="1"/>
</dbReference>
<name>A0A0G1CC84_9BACT</name>
<comment type="catalytic activity">
    <reaction evidence="7">
        <text>DNA(n) + a 2'-deoxyribonucleoside 5'-triphosphate = DNA(n+1) + diphosphate</text>
        <dbReference type="Rhea" id="RHEA:22508"/>
        <dbReference type="Rhea" id="RHEA-COMP:17339"/>
        <dbReference type="Rhea" id="RHEA-COMP:17340"/>
        <dbReference type="ChEBI" id="CHEBI:33019"/>
        <dbReference type="ChEBI" id="CHEBI:61560"/>
        <dbReference type="ChEBI" id="CHEBI:173112"/>
        <dbReference type="EC" id="2.7.7.7"/>
    </reaction>
</comment>
<dbReference type="InterPro" id="IPR005790">
    <property type="entry name" value="DNA_polIII_delta"/>
</dbReference>
<dbReference type="InterPro" id="IPR008921">
    <property type="entry name" value="DNA_pol3_clamp-load_cplx_C"/>
</dbReference>
<evidence type="ECO:0000256" key="5">
    <source>
        <dbReference type="ARBA" id="ARBA00022932"/>
    </source>
</evidence>
<keyword evidence="3" id="KW-0548">Nucleotidyltransferase</keyword>
<evidence type="ECO:0000256" key="3">
    <source>
        <dbReference type="ARBA" id="ARBA00022695"/>
    </source>
</evidence>
<dbReference type="PANTHER" id="PTHR34388:SF1">
    <property type="entry name" value="DNA POLYMERASE III SUBUNIT DELTA"/>
    <property type="match status" value="1"/>
</dbReference>
<sequence length="226" mass="26176">MIRLIHGSDTAASRKKLQDTVNNINGETVYFNGNNLTLSELLLANEAASFFSSAKTIVIENFFKGVKQKEKDLIFDYVRKESGQNLIVFWEDREVSSKDKLFKKEEIFKYDFPKLLFKFLDDLGKQPAGVMLNYFHSLRKEKEAELIFALIVRQFRLLIMMSDAKIVASGKLAPWQITKFRQQAKNFPADSLMQNYRALLNIDYRLKSGLTPFKVDQLIDIFLVNL</sequence>
<evidence type="ECO:0000256" key="6">
    <source>
        <dbReference type="ARBA" id="ARBA00034754"/>
    </source>
</evidence>
<accession>A0A0G1CC84</accession>
<comment type="caution">
    <text evidence="9">The sequence shown here is derived from an EMBL/GenBank/DDBJ whole genome shotgun (WGS) entry which is preliminary data.</text>
</comment>
<gene>
    <name evidence="9" type="ORF">UV09_C0007G0008</name>
</gene>
<evidence type="ECO:0000259" key="8">
    <source>
        <dbReference type="Pfam" id="PF21694"/>
    </source>
</evidence>
<dbReference type="Proteomes" id="UP000034320">
    <property type="component" value="Unassembled WGS sequence"/>
</dbReference>
<evidence type="ECO:0000256" key="2">
    <source>
        <dbReference type="ARBA" id="ARBA00022679"/>
    </source>
</evidence>
<dbReference type="EC" id="2.7.7.7" evidence="1"/>
<proteinExistence type="inferred from homology"/>
<dbReference type="GO" id="GO:0003677">
    <property type="term" value="F:DNA binding"/>
    <property type="evidence" value="ECO:0007669"/>
    <property type="project" value="InterPro"/>
</dbReference>
<evidence type="ECO:0000256" key="7">
    <source>
        <dbReference type="ARBA" id="ARBA00049244"/>
    </source>
</evidence>
<dbReference type="InterPro" id="IPR027417">
    <property type="entry name" value="P-loop_NTPase"/>
</dbReference>
<dbReference type="GO" id="GO:0009360">
    <property type="term" value="C:DNA polymerase III complex"/>
    <property type="evidence" value="ECO:0007669"/>
    <property type="project" value="TreeGrafter"/>
</dbReference>
<dbReference type="EMBL" id="LCDD01000007">
    <property type="protein sequence ID" value="KKS47248.1"/>
    <property type="molecule type" value="Genomic_DNA"/>
</dbReference>
<dbReference type="GO" id="GO:0003887">
    <property type="term" value="F:DNA-directed DNA polymerase activity"/>
    <property type="evidence" value="ECO:0007669"/>
    <property type="project" value="UniProtKB-KW"/>
</dbReference>
<dbReference type="SUPFAM" id="SSF48019">
    <property type="entry name" value="post-AAA+ oligomerization domain-like"/>
    <property type="match status" value="1"/>
</dbReference>
<dbReference type="InterPro" id="IPR048466">
    <property type="entry name" value="DNA_pol3_delta-like_C"/>
</dbReference>
<evidence type="ECO:0000256" key="4">
    <source>
        <dbReference type="ARBA" id="ARBA00022705"/>
    </source>
</evidence>
<reference evidence="9 10" key="1">
    <citation type="journal article" date="2015" name="Nature">
        <title>rRNA introns, odd ribosomes, and small enigmatic genomes across a large radiation of phyla.</title>
        <authorList>
            <person name="Brown C.T."/>
            <person name="Hug L.A."/>
            <person name="Thomas B.C."/>
            <person name="Sharon I."/>
            <person name="Castelle C.J."/>
            <person name="Singh A."/>
            <person name="Wilkins M.J."/>
            <person name="Williams K.H."/>
            <person name="Banfield J.F."/>
        </authorList>
    </citation>
    <scope>NUCLEOTIDE SEQUENCE [LARGE SCALE GENOMIC DNA]</scope>
</reference>
<keyword evidence="2" id="KW-0808">Transferase</keyword>
<evidence type="ECO:0000256" key="1">
    <source>
        <dbReference type="ARBA" id="ARBA00012417"/>
    </source>
</evidence>
<protein>
    <recommendedName>
        <fullName evidence="1">DNA-directed DNA polymerase</fullName>
        <ecNumber evidence="1">2.7.7.7</ecNumber>
    </recommendedName>
</protein>